<feature type="compositionally biased region" description="Low complexity" evidence="12">
    <location>
        <begin position="87"/>
        <end position="105"/>
    </location>
</feature>
<keyword evidence="11" id="KW-0175">Coiled coil</keyword>
<keyword evidence="10" id="KW-0998">Cell outer membrane</keyword>
<dbReference type="CDD" id="cd00342">
    <property type="entry name" value="gram_neg_porins"/>
    <property type="match status" value="1"/>
</dbReference>
<evidence type="ECO:0000256" key="1">
    <source>
        <dbReference type="ARBA" id="ARBA00004571"/>
    </source>
</evidence>
<dbReference type="InterPro" id="IPR050298">
    <property type="entry name" value="Gram-neg_bact_OMP"/>
</dbReference>
<proteinExistence type="predicted"/>
<feature type="signal peptide" evidence="13">
    <location>
        <begin position="1"/>
        <end position="31"/>
    </location>
</feature>
<evidence type="ECO:0000256" key="3">
    <source>
        <dbReference type="ARBA" id="ARBA00022448"/>
    </source>
</evidence>
<dbReference type="GO" id="GO:0006811">
    <property type="term" value="P:monoatomic ion transport"/>
    <property type="evidence" value="ECO:0007669"/>
    <property type="project" value="UniProtKB-KW"/>
</dbReference>
<dbReference type="OrthoDB" id="8173690at2"/>
<keyword evidence="6 13" id="KW-0732">Signal</keyword>
<dbReference type="SUPFAM" id="SSF56935">
    <property type="entry name" value="Porins"/>
    <property type="match status" value="1"/>
</dbReference>
<organism evidence="14 15">
    <name type="scientific">Silvibacterium bohemicum</name>
    <dbReference type="NCBI Taxonomy" id="1577686"/>
    <lineage>
        <taxon>Bacteria</taxon>
        <taxon>Pseudomonadati</taxon>
        <taxon>Acidobacteriota</taxon>
        <taxon>Terriglobia</taxon>
        <taxon>Terriglobales</taxon>
        <taxon>Acidobacteriaceae</taxon>
        <taxon>Silvibacterium</taxon>
    </lineage>
</organism>
<evidence type="ECO:0000313" key="14">
    <source>
        <dbReference type="EMBL" id="MBB6147020.1"/>
    </source>
</evidence>
<dbReference type="PANTHER" id="PTHR34501:SF9">
    <property type="entry name" value="MAJOR OUTER MEMBRANE PROTEIN P.IA"/>
    <property type="match status" value="1"/>
</dbReference>
<evidence type="ECO:0000256" key="5">
    <source>
        <dbReference type="ARBA" id="ARBA00022692"/>
    </source>
</evidence>
<name>A0A841K0U3_9BACT</name>
<dbReference type="AlphaFoldDB" id="A0A841K0U3"/>
<keyword evidence="3" id="KW-0813">Transport</keyword>
<protein>
    <submittedName>
        <fullName evidence="14">Putative porin</fullName>
    </submittedName>
</protein>
<gene>
    <name evidence="14" type="ORF">HNQ77_005005</name>
</gene>
<evidence type="ECO:0000256" key="11">
    <source>
        <dbReference type="SAM" id="Coils"/>
    </source>
</evidence>
<dbReference type="PANTHER" id="PTHR34501">
    <property type="entry name" value="PROTEIN YDDL-RELATED"/>
    <property type="match status" value="1"/>
</dbReference>
<evidence type="ECO:0000256" key="10">
    <source>
        <dbReference type="ARBA" id="ARBA00023237"/>
    </source>
</evidence>
<keyword evidence="15" id="KW-1185">Reference proteome</keyword>
<dbReference type="RefSeq" id="WP_156185984.1">
    <property type="nucleotide sequence ID" value="NZ_JACHEK010000012.1"/>
</dbReference>
<evidence type="ECO:0000256" key="12">
    <source>
        <dbReference type="SAM" id="MobiDB-lite"/>
    </source>
</evidence>
<evidence type="ECO:0000313" key="15">
    <source>
        <dbReference type="Proteomes" id="UP000538666"/>
    </source>
</evidence>
<keyword evidence="7" id="KW-0406">Ion transport</keyword>
<evidence type="ECO:0000256" key="7">
    <source>
        <dbReference type="ARBA" id="ARBA00023065"/>
    </source>
</evidence>
<reference evidence="14 15" key="1">
    <citation type="submission" date="2020-08" db="EMBL/GenBank/DDBJ databases">
        <title>Genomic Encyclopedia of Type Strains, Phase IV (KMG-IV): sequencing the most valuable type-strain genomes for metagenomic binning, comparative biology and taxonomic classification.</title>
        <authorList>
            <person name="Goeker M."/>
        </authorList>
    </citation>
    <scope>NUCLEOTIDE SEQUENCE [LARGE SCALE GENOMIC DNA]</scope>
    <source>
        <strain evidence="14 15">DSM 103733</strain>
    </source>
</reference>
<dbReference type="EMBL" id="JACHEK010000012">
    <property type="protein sequence ID" value="MBB6147020.1"/>
    <property type="molecule type" value="Genomic_DNA"/>
</dbReference>
<keyword evidence="8" id="KW-0626">Porin</keyword>
<comment type="caution">
    <text evidence="14">The sequence shown here is derived from an EMBL/GenBank/DDBJ whole genome shotgun (WGS) entry which is preliminary data.</text>
</comment>
<sequence length="626" mass="66990">MPPKVIGCQCRFVAIVLVLLLALNAPSSALAQDQGSSTDDKKALLDRIDRLERALAAVQAQLNAMQGKPSASVVAAAPSVPAAAPAVNQPAAAPQEPATAQVAPPRVAPDTNPGSTTPSSAGVYPTAVANQTIGENQPTTAEQAQHRWFERKPGRDLSFYTHGGEITAYGNLDVSFDVVTKGIGGLRDSNGLGPVGNMGWLEDLSTNLSFVGVRGTQATGINNLNFIYQLETQIEISAAPGIQQSNSEEQNTVQGTLFTRNSYIGLGDKRWGAFLFGKSDAPYKQSTARLNPFVGMEGDNAVIMGNTGGDNRVEFGTRLDHSLWYSSPNLHGYEFNILFSPGQNRSNDSDNLAAGEPDCTGGDNPGDGADLPDACNDGSWSDAVSASVSYTKEPLYITAAYERHMKVNRQSDLTALYATPVPADYTGPVNYNSYNVPISYYNADVADEDAGKVGIQYGFFNKKTVVSAEVETLHRYVPYYLEFQNERQRLGSWLAFTQALSSADSLSIGWAAAYRTPGDPGQHNSSFVQAPLGFAGDLYGGRGVNNKSDMYTAVYRHRIGDGLTAYTNWAATFNDQFAHYDLGAGGHGVKTDGHDAFDAVGNEFSDPHLWAGGRLKGVSVGMEKRF</sequence>
<dbReference type="InterPro" id="IPR023614">
    <property type="entry name" value="Porin_dom_sf"/>
</dbReference>
<comment type="subcellular location">
    <subcellularLocation>
        <location evidence="1">Cell outer membrane</location>
        <topology evidence="1">Multi-pass membrane protein</topology>
    </subcellularLocation>
</comment>
<comment type="subunit">
    <text evidence="2">Homotrimer.</text>
</comment>
<evidence type="ECO:0000256" key="4">
    <source>
        <dbReference type="ARBA" id="ARBA00022452"/>
    </source>
</evidence>
<feature type="coiled-coil region" evidence="11">
    <location>
        <begin position="41"/>
        <end position="68"/>
    </location>
</feature>
<dbReference type="GO" id="GO:0015288">
    <property type="term" value="F:porin activity"/>
    <property type="evidence" value="ECO:0007669"/>
    <property type="project" value="UniProtKB-KW"/>
</dbReference>
<dbReference type="InterPro" id="IPR033900">
    <property type="entry name" value="Gram_neg_porin_domain"/>
</dbReference>
<dbReference type="GO" id="GO:0009279">
    <property type="term" value="C:cell outer membrane"/>
    <property type="evidence" value="ECO:0007669"/>
    <property type="project" value="UniProtKB-SubCell"/>
</dbReference>
<feature type="chain" id="PRO_5032478512" evidence="13">
    <location>
        <begin position="32"/>
        <end position="626"/>
    </location>
</feature>
<dbReference type="Gene3D" id="2.40.160.10">
    <property type="entry name" value="Porin"/>
    <property type="match status" value="1"/>
</dbReference>
<evidence type="ECO:0000256" key="9">
    <source>
        <dbReference type="ARBA" id="ARBA00023136"/>
    </source>
</evidence>
<evidence type="ECO:0000256" key="2">
    <source>
        <dbReference type="ARBA" id="ARBA00011233"/>
    </source>
</evidence>
<keyword evidence="4" id="KW-1134">Transmembrane beta strand</keyword>
<accession>A0A841K0U3</accession>
<evidence type="ECO:0000256" key="6">
    <source>
        <dbReference type="ARBA" id="ARBA00022729"/>
    </source>
</evidence>
<dbReference type="GO" id="GO:0046930">
    <property type="term" value="C:pore complex"/>
    <property type="evidence" value="ECO:0007669"/>
    <property type="project" value="UniProtKB-KW"/>
</dbReference>
<feature type="region of interest" description="Disordered" evidence="12">
    <location>
        <begin position="346"/>
        <end position="371"/>
    </location>
</feature>
<keyword evidence="9" id="KW-0472">Membrane</keyword>
<evidence type="ECO:0000256" key="8">
    <source>
        <dbReference type="ARBA" id="ARBA00023114"/>
    </source>
</evidence>
<evidence type="ECO:0000256" key="13">
    <source>
        <dbReference type="SAM" id="SignalP"/>
    </source>
</evidence>
<feature type="region of interest" description="Disordered" evidence="12">
    <location>
        <begin position="87"/>
        <end position="123"/>
    </location>
</feature>
<dbReference type="Proteomes" id="UP000538666">
    <property type="component" value="Unassembled WGS sequence"/>
</dbReference>
<keyword evidence="5" id="KW-0812">Transmembrane</keyword>